<evidence type="ECO:0008006" key="3">
    <source>
        <dbReference type="Google" id="ProtNLM"/>
    </source>
</evidence>
<dbReference type="EMBL" id="CP053452">
    <property type="protein sequence ID" value="QJW97749.1"/>
    <property type="molecule type" value="Genomic_DNA"/>
</dbReference>
<name>A0A6M5YUZ3_9BACT</name>
<accession>A0A6M5YUZ3</accession>
<evidence type="ECO:0000313" key="2">
    <source>
        <dbReference type="Proteomes" id="UP000503447"/>
    </source>
</evidence>
<dbReference type="AlphaFoldDB" id="A0A6M5YUZ3"/>
<protein>
    <recommendedName>
        <fullName evidence="3">PilZ domain-containing protein</fullName>
    </recommendedName>
</protein>
<gene>
    <name evidence="1" type="ORF">FTUN_5327</name>
</gene>
<dbReference type="KEGG" id="ftj:FTUN_5327"/>
<dbReference type="SUPFAM" id="SSF141371">
    <property type="entry name" value="PilZ domain-like"/>
    <property type="match status" value="1"/>
</dbReference>
<reference evidence="2" key="1">
    <citation type="submission" date="2020-05" db="EMBL/GenBank/DDBJ databases">
        <title>Frigoriglobus tundricola gen. nov., sp. nov., a psychrotolerant cellulolytic planctomycete of the family Gemmataceae with two divergent copies of 16S rRNA gene.</title>
        <authorList>
            <person name="Kulichevskaya I.S."/>
            <person name="Ivanova A.A."/>
            <person name="Naumoff D.G."/>
            <person name="Beletsky A.V."/>
            <person name="Rijpstra W.I.C."/>
            <person name="Sinninghe Damste J.S."/>
            <person name="Mardanov A.V."/>
            <person name="Ravin N.V."/>
            <person name="Dedysh S.N."/>
        </authorList>
    </citation>
    <scope>NUCLEOTIDE SEQUENCE [LARGE SCALE GENOMIC DNA]</scope>
    <source>
        <strain evidence="2">PL17</strain>
    </source>
</reference>
<evidence type="ECO:0000313" key="1">
    <source>
        <dbReference type="EMBL" id="QJW97749.1"/>
    </source>
</evidence>
<keyword evidence="2" id="KW-1185">Reference proteome</keyword>
<sequence>MKLDALWEPSEVRTVTGAGNEVVFRHTSPVAPASSGLFGGFTKKAPPPPFGFEVVVQLPEAGGTVREVVATGRLFGTPSPEFARDAAKPIVALLDGVCDTLGNHRERRKHPRIPAGFSVTVFPLHGDGRVECPLSGQCLEVSAGGASVRTTAPLSTSYAYLAFEGVRGTAGLALLISVVRPPTRENGFVLAARYRLDMWPPPPTA</sequence>
<organism evidence="1 2">
    <name type="scientific">Frigoriglobus tundricola</name>
    <dbReference type="NCBI Taxonomy" id="2774151"/>
    <lineage>
        <taxon>Bacteria</taxon>
        <taxon>Pseudomonadati</taxon>
        <taxon>Planctomycetota</taxon>
        <taxon>Planctomycetia</taxon>
        <taxon>Gemmatales</taxon>
        <taxon>Gemmataceae</taxon>
        <taxon>Frigoriglobus</taxon>
    </lineage>
</organism>
<proteinExistence type="predicted"/>
<dbReference type="Proteomes" id="UP000503447">
    <property type="component" value="Chromosome"/>
</dbReference>